<sequence length="274" mass="29850">MTSTGHAVSDAPWLDLHFQIARAEYEEALRFVGIEPGWNVLDAGCGSGGYIPLLCELVGPAGQVAALDLAPENVTQVERIIQDGHCAAPVNLRVGSVLDLPFADATFDCVWCANVAQYLTDVEFTRVMGEFRRVTKPGGIVAVKDSDGTLLQLLPLDPAIWARHVAVRRAKAAETGVLGAWCGSSLARFFRQAGLIDIVRKGWLVERWAPVPAYARQFHTMGLRYHAKLAAENGLSRSDCEALAAAAEDPDHLFDDPDFCFREYFVVTLGRVPA</sequence>
<dbReference type="Proteomes" id="UP000321085">
    <property type="component" value="Unassembled WGS sequence"/>
</dbReference>
<dbReference type="Gene3D" id="3.40.50.150">
    <property type="entry name" value="Vaccinia Virus protein VP39"/>
    <property type="match status" value="1"/>
</dbReference>
<gene>
    <name evidence="2" type="ORF">MAE02_46680</name>
</gene>
<dbReference type="InterPro" id="IPR041698">
    <property type="entry name" value="Methyltransf_25"/>
</dbReference>
<organism evidence="2 3">
    <name type="scientific">Microvirga aerophila</name>
    <dbReference type="NCBI Taxonomy" id="670291"/>
    <lineage>
        <taxon>Bacteria</taxon>
        <taxon>Pseudomonadati</taxon>
        <taxon>Pseudomonadota</taxon>
        <taxon>Alphaproteobacteria</taxon>
        <taxon>Hyphomicrobiales</taxon>
        <taxon>Methylobacteriaceae</taxon>
        <taxon>Microvirga</taxon>
    </lineage>
</organism>
<reference evidence="2 3" key="1">
    <citation type="submission" date="2019-07" db="EMBL/GenBank/DDBJ databases">
        <title>Whole genome shotgun sequence of Microvirga aerophila NBRC 106136.</title>
        <authorList>
            <person name="Hosoyama A."/>
            <person name="Uohara A."/>
            <person name="Ohji S."/>
            <person name="Ichikawa N."/>
        </authorList>
    </citation>
    <scope>NUCLEOTIDE SEQUENCE [LARGE SCALE GENOMIC DNA]</scope>
    <source>
        <strain evidence="2 3">NBRC 106136</strain>
    </source>
</reference>
<protein>
    <recommendedName>
        <fullName evidence="1">Methyltransferase domain-containing protein</fullName>
    </recommendedName>
</protein>
<dbReference type="CDD" id="cd02440">
    <property type="entry name" value="AdoMet_MTases"/>
    <property type="match status" value="1"/>
</dbReference>
<keyword evidence="3" id="KW-1185">Reference proteome</keyword>
<evidence type="ECO:0000313" key="3">
    <source>
        <dbReference type="Proteomes" id="UP000321085"/>
    </source>
</evidence>
<comment type="caution">
    <text evidence="2">The sequence shown here is derived from an EMBL/GenBank/DDBJ whole genome shotgun (WGS) entry which is preliminary data.</text>
</comment>
<evidence type="ECO:0000259" key="1">
    <source>
        <dbReference type="Pfam" id="PF13649"/>
    </source>
</evidence>
<dbReference type="Pfam" id="PF13649">
    <property type="entry name" value="Methyltransf_25"/>
    <property type="match status" value="1"/>
</dbReference>
<name>A0A512BYD3_9HYPH</name>
<dbReference type="InterPro" id="IPR029063">
    <property type="entry name" value="SAM-dependent_MTases_sf"/>
</dbReference>
<dbReference type="PANTHER" id="PTHR43591">
    <property type="entry name" value="METHYLTRANSFERASE"/>
    <property type="match status" value="1"/>
</dbReference>
<feature type="domain" description="Methyltransferase" evidence="1">
    <location>
        <begin position="40"/>
        <end position="139"/>
    </location>
</feature>
<dbReference type="SUPFAM" id="SSF53335">
    <property type="entry name" value="S-adenosyl-L-methionine-dependent methyltransferases"/>
    <property type="match status" value="1"/>
</dbReference>
<proteinExistence type="predicted"/>
<dbReference type="EMBL" id="BJYU01000083">
    <property type="protein sequence ID" value="GEO16972.1"/>
    <property type="molecule type" value="Genomic_DNA"/>
</dbReference>
<accession>A0A512BYD3</accession>
<dbReference type="AlphaFoldDB" id="A0A512BYD3"/>
<evidence type="ECO:0000313" key="2">
    <source>
        <dbReference type="EMBL" id="GEO16972.1"/>
    </source>
</evidence>